<feature type="transmembrane region" description="Helical" evidence="5">
    <location>
        <begin position="228"/>
        <end position="247"/>
    </location>
</feature>
<sequence length="409" mass="45804">MDKVKRRVYALTFLLTLGSLLLVLLNSGRQREFFYIATYLSIIGLLLDHRNINLRRFSIAYPLLLIGVAKVIWYLIFELHHEGINFYSDHLSAGKKIILGSILVFYLEQFRRYLSVAMAKKGVLLATGASVLLATAYGFWQHYQGMGRVEMGINRATISAYIYSAISLTFIWSLYSLKNKSAYIIAAAMILLTYALILATGTRSVIGLYLIFIILMTLNHFKKIHIKSTVVMLALLAGIVALAYKPFISPKINQTLNEVTLYQKGNDKTSLGARFSMWAVGIHNGITAPLGQSMEQRQVVSQHYVEHNPLYASAMTYINVHMHNETIDTFSLQGIAGAIVLLFFYISLITHAARNNNTVLLFATIMLVMYGFTDVLLISAEAVTFFITLFGVSTLLVERQASVKPNTLG</sequence>
<evidence type="ECO:0000313" key="10">
    <source>
        <dbReference type="Proteomes" id="UP000254849"/>
    </source>
</evidence>
<reference evidence="8 10" key="4">
    <citation type="submission" date="2018-06" db="EMBL/GenBank/DDBJ databases">
        <authorList>
            <consortium name="Pathogen Informatics"/>
            <person name="Doyle S."/>
        </authorList>
    </citation>
    <scope>NUCLEOTIDE SEQUENCE [LARGE SCALE GENOMIC DNA]</scope>
    <source>
        <strain evidence="10">NCTC 9529</strain>
        <strain evidence="8">NCTC9529</strain>
    </source>
</reference>
<proteinExistence type="predicted"/>
<feature type="transmembrane region" description="Helical" evidence="5">
    <location>
        <begin position="152"/>
        <end position="175"/>
    </location>
</feature>
<evidence type="ECO:0000256" key="2">
    <source>
        <dbReference type="ARBA" id="ARBA00022692"/>
    </source>
</evidence>
<feature type="transmembrane region" description="Helical" evidence="5">
    <location>
        <begin position="32"/>
        <end position="47"/>
    </location>
</feature>
<evidence type="ECO:0000313" key="7">
    <source>
        <dbReference type="EMBL" id="ALB56721.1"/>
    </source>
</evidence>
<dbReference type="InterPro" id="IPR007016">
    <property type="entry name" value="O-antigen_ligase-rel_domated"/>
</dbReference>
<evidence type="ECO:0000259" key="6">
    <source>
        <dbReference type="Pfam" id="PF04932"/>
    </source>
</evidence>
<dbReference type="PANTHER" id="PTHR37422:SF17">
    <property type="entry name" value="O-ANTIGEN LIGASE"/>
    <property type="match status" value="1"/>
</dbReference>
<name>A0AAC9EWQ3_9ENTR</name>
<dbReference type="Proteomes" id="UP000254849">
    <property type="component" value="Unassembled WGS sequence"/>
</dbReference>
<protein>
    <submittedName>
        <fullName evidence="7 8">Ligase</fullName>
    </submittedName>
</protein>
<keyword evidence="4 5" id="KW-0472">Membrane</keyword>
<dbReference type="EMBL" id="UFYH01000001">
    <property type="protein sequence ID" value="STD16900.1"/>
    <property type="molecule type" value="Genomic_DNA"/>
</dbReference>
<feature type="transmembrane region" description="Helical" evidence="5">
    <location>
        <begin position="97"/>
        <end position="114"/>
    </location>
</feature>
<evidence type="ECO:0000313" key="8">
    <source>
        <dbReference type="EMBL" id="STD16900.1"/>
    </source>
</evidence>
<evidence type="ECO:0000256" key="3">
    <source>
        <dbReference type="ARBA" id="ARBA00022989"/>
    </source>
</evidence>
<evidence type="ECO:0000256" key="5">
    <source>
        <dbReference type="SAM" id="Phobius"/>
    </source>
</evidence>
<dbReference type="PANTHER" id="PTHR37422">
    <property type="entry name" value="TEICHURONIC ACID BIOSYNTHESIS PROTEIN TUAE"/>
    <property type="match status" value="1"/>
</dbReference>
<dbReference type="EMBL" id="CP012257">
    <property type="protein sequence ID" value="ALB56721.1"/>
    <property type="molecule type" value="Genomic_DNA"/>
</dbReference>
<feature type="transmembrane region" description="Helical" evidence="5">
    <location>
        <begin position="205"/>
        <end position="221"/>
    </location>
</feature>
<gene>
    <name evidence="8" type="primary">rfaL</name>
    <name evidence="7" type="ORF">AFK65_19360</name>
    <name evidence="8" type="ORF">NCTC9529_03965</name>
</gene>
<dbReference type="Pfam" id="PF04932">
    <property type="entry name" value="Wzy_C"/>
    <property type="match status" value="1"/>
</dbReference>
<reference evidence="9" key="1">
    <citation type="submission" date="2015-07" db="EMBL/GenBank/DDBJ databases">
        <authorList>
            <person name="Moine D."/>
            <person name="Kassam M."/>
        </authorList>
    </citation>
    <scope>NUCLEOTIDE SEQUENCE [LARGE SCALE GENOMIC DNA]</scope>
    <source>
        <strain evidence="9">NCTC 9529</strain>
    </source>
</reference>
<feature type="transmembrane region" description="Helical" evidence="5">
    <location>
        <begin position="123"/>
        <end position="140"/>
    </location>
</feature>
<keyword evidence="10" id="KW-1185">Reference proteome</keyword>
<reference evidence="9" key="2">
    <citation type="submission" date="2015-09" db="EMBL/GenBank/DDBJ databases">
        <title>Cronobacter genome sequencing and assembly.</title>
        <authorList>
            <person name="Descombes P."/>
            <person name="Baert L."/>
            <person name="Ngom-Bru C."/>
            <person name="Barretto C."/>
        </authorList>
    </citation>
    <scope>NUCLEOTIDE SEQUENCE [LARGE SCALE GENOMIC DNA]</scope>
    <source>
        <strain evidence="9">NCTC 9529</strain>
    </source>
</reference>
<feature type="transmembrane region" description="Helical" evidence="5">
    <location>
        <begin position="330"/>
        <end position="348"/>
    </location>
</feature>
<feature type="transmembrane region" description="Helical" evidence="5">
    <location>
        <begin position="355"/>
        <end position="372"/>
    </location>
</feature>
<evidence type="ECO:0000256" key="1">
    <source>
        <dbReference type="ARBA" id="ARBA00004141"/>
    </source>
</evidence>
<dbReference type="GO" id="GO:0016020">
    <property type="term" value="C:membrane"/>
    <property type="evidence" value="ECO:0007669"/>
    <property type="project" value="UniProtKB-SubCell"/>
</dbReference>
<keyword evidence="3 5" id="KW-1133">Transmembrane helix</keyword>
<dbReference type="InterPro" id="IPR051533">
    <property type="entry name" value="WaaL-like"/>
</dbReference>
<keyword evidence="2 5" id="KW-0812">Transmembrane</keyword>
<organism evidence="7 9">
    <name type="scientific">Cronobacter universalis NCTC 9529</name>
    <dbReference type="NCBI Taxonomy" id="1074000"/>
    <lineage>
        <taxon>Bacteria</taxon>
        <taxon>Pseudomonadati</taxon>
        <taxon>Pseudomonadota</taxon>
        <taxon>Gammaproteobacteria</taxon>
        <taxon>Enterobacterales</taxon>
        <taxon>Enterobacteriaceae</taxon>
        <taxon>Cronobacter</taxon>
    </lineage>
</organism>
<feature type="transmembrane region" description="Helical" evidence="5">
    <location>
        <begin position="59"/>
        <end position="77"/>
    </location>
</feature>
<feature type="transmembrane region" description="Helical" evidence="5">
    <location>
        <begin position="7"/>
        <end position="26"/>
    </location>
</feature>
<dbReference type="RefSeq" id="WP_007703289.1">
    <property type="nucleotide sequence ID" value="NZ_AJKW01000023.1"/>
</dbReference>
<reference evidence="7 9" key="3">
    <citation type="journal article" date="2016" name="Genome Announc.">
        <title>Fully Closed Genome Sequences of Five Type Strains of the Genus Cronobacter and One Cronobacter sakazakii Strain.</title>
        <authorList>
            <person name="Moine D."/>
            <person name="Kassam M."/>
            <person name="Baert L."/>
            <person name="Tang Y."/>
            <person name="Barretto C."/>
            <person name="Ngom Bru C."/>
            <person name="Klijn A."/>
            <person name="Descombes P."/>
        </authorList>
    </citation>
    <scope>NUCLEOTIDE SEQUENCE [LARGE SCALE GENOMIC DNA]</scope>
    <source>
        <strain evidence="7 9">NCTC 9529</strain>
    </source>
</reference>
<feature type="transmembrane region" description="Helical" evidence="5">
    <location>
        <begin position="182"/>
        <end position="199"/>
    </location>
</feature>
<keyword evidence="7" id="KW-0436">Ligase</keyword>
<accession>A0AAC9EWQ3</accession>
<dbReference type="Proteomes" id="UP000061974">
    <property type="component" value="Chromosome"/>
</dbReference>
<dbReference type="KEGG" id="cui:AFK65_19360"/>
<dbReference type="GO" id="GO:0016874">
    <property type="term" value="F:ligase activity"/>
    <property type="evidence" value="ECO:0007669"/>
    <property type="project" value="UniProtKB-KW"/>
</dbReference>
<evidence type="ECO:0000256" key="4">
    <source>
        <dbReference type="ARBA" id="ARBA00023136"/>
    </source>
</evidence>
<dbReference type="AlphaFoldDB" id="A0AAC9EWQ3"/>
<comment type="subcellular location">
    <subcellularLocation>
        <location evidence="1">Membrane</location>
        <topology evidence="1">Multi-pass membrane protein</topology>
    </subcellularLocation>
</comment>
<feature type="domain" description="O-antigen ligase-related" evidence="6">
    <location>
        <begin position="189"/>
        <end position="342"/>
    </location>
</feature>
<evidence type="ECO:0000313" key="9">
    <source>
        <dbReference type="Proteomes" id="UP000061974"/>
    </source>
</evidence>